<keyword evidence="3" id="KW-1185">Reference proteome</keyword>
<feature type="compositionally biased region" description="Polar residues" evidence="1">
    <location>
        <begin position="171"/>
        <end position="196"/>
    </location>
</feature>
<dbReference type="Proteomes" id="UP001233999">
    <property type="component" value="Unassembled WGS sequence"/>
</dbReference>
<dbReference type="EMBL" id="JASPKZ010000034">
    <property type="protein sequence ID" value="KAJ9601150.1"/>
    <property type="molecule type" value="Genomic_DNA"/>
</dbReference>
<gene>
    <name evidence="2" type="ORF">L9F63_000729</name>
</gene>
<protein>
    <submittedName>
        <fullName evidence="2">Uncharacterized protein</fullName>
    </submittedName>
</protein>
<feature type="region of interest" description="Disordered" evidence="1">
    <location>
        <begin position="1217"/>
        <end position="1238"/>
    </location>
</feature>
<evidence type="ECO:0000313" key="3">
    <source>
        <dbReference type="Proteomes" id="UP001233999"/>
    </source>
</evidence>
<reference evidence="2" key="1">
    <citation type="journal article" date="2023" name="IScience">
        <title>Live-bearing cockroach genome reveals convergent evolutionary mechanisms linked to viviparity in insects and beyond.</title>
        <authorList>
            <person name="Fouks B."/>
            <person name="Harrison M.C."/>
            <person name="Mikhailova A.A."/>
            <person name="Marchal E."/>
            <person name="English S."/>
            <person name="Carruthers M."/>
            <person name="Jennings E.C."/>
            <person name="Chiamaka E.L."/>
            <person name="Frigard R.A."/>
            <person name="Pippel M."/>
            <person name="Attardo G.M."/>
            <person name="Benoit J.B."/>
            <person name="Bornberg-Bauer E."/>
            <person name="Tobe S.S."/>
        </authorList>
    </citation>
    <scope>NUCLEOTIDE SEQUENCE</scope>
    <source>
        <strain evidence="2">Stay&amp;Tobe</strain>
    </source>
</reference>
<feature type="region of interest" description="Disordered" evidence="1">
    <location>
        <begin position="1"/>
        <end position="37"/>
    </location>
</feature>
<feature type="compositionally biased region" description="Polar residues" evidence="1">
    <location>
        <begin position="419"/>
        <end position="437"/>
    </location>
</feature>
<reference evidence="2" key="2">
    <citation type="submission" date="2023-05" db="EMBL/GenBank/DDBJ databases">
        <authorList>
            <person name="Fouks B."/>
        </authorList>
    </citation>
    <scope>NUCLEOTIDE SEQUENCE</scope>
    <source>
        <strain evidence="2">Stay&amp;Tobe</strain>
        <tissue evidence="2">Testes</tissue>
    </source>
</reference>
<sequence length="2214" mass="247855">MDIFWDCEDQRPATDVTTTDRTGAEGEGHPVSEISTNPQTSEIPVLFSNESQESNVPLETCEEFGICQEYAEEDLKPCVEDKEVVKISSVKDITTESDTCLHNLSTENEFHSKQFMYTTENLINSNIAVFDEKANADETRITEENISSANETKSSNESQTKSNEEIDESCQIIQTTNTEPTSSKQINSQIDISTGKTNDENSKFETQENEIHETDSCELNGALEAFLKSQNSEMSLGLCDSDIKIEAPVLKEVIKNIVKDFETINPSQDKASSHESNEEILDLVEQYSEGFLPDFQIDTTDLSDLDEQEFIEYCAKEEYVKQVWLLPKKSSEVKIITLSPIIVRDFAHSTTEDKSEDSSVIINTSEGTDNTLHSNYSNQDLKTTATKSDVKLENVENDVHNPSIDDSPPESREPSYSRLHSSTDSVTSGVIESSSTESQKDENNSQDDTFTYSWEKTVVSNKNMRPSVTFTVQIRKLNYPMARNGNSPKENSKKTEIRKLRYPWNQPLNRPIDGSNILNDFPEVAQELESSKDADNKLDEINETKSLENIEEAGAFAENVTDGSSMDNIRLERTSSCIPLKGINNTENISFSPSELHDGGSSTTYNNSGLQNSNISENETPLTNEHPDSTQSKIVSDSLDGERDGDINNLVIHENSDQKDEFTEANVTSNSKQFLDAERDDSQNNLSNNELDQNNIDLIPETILPNNHIMSTENIVSNINYTSPSDNNAIWQRLNQAVLHIGNTNSDRDSIDVQRLGLTWENFGPTTIISSIPFQTLSLDSDILEQLARTQEVQELIPENYEFLLDQRDTDSIILGTPEEVYLQIDAINDENVDTSLYTDIDSIGADTGSELIINTTQENDQNQLDSLNPSGHIQELDGQLINFEDEGIEIQNRDSGYETMTSNSELEKVSSDIYYVYPKNEERSLLALHHNSAETFENLPGEMTVGTEINCDIEKLKTAVIVTENTVQNIAAMIEVLGQAQKMAENVKGDIGITNLINHELNILKHSDNDHIETSSSDFTLSSVDKYCNGPQQVINNQENDGIEMLKGNSNVNDFSKLDGKEFISETEPKYSDDDSTIKESSNSINEEIAITFEVSSPTSCSAIQEEECKSLDGKREIIQKEKIPTQNNELSTSRDNASLYVRETKSCDKNEELVEKVEDKNELYEEHTTKPNNETSALEETVISAQMQTCVEYAGANDSKSNYVENLAQLAAYNLDKGEQEDSENAEGDSKPEKEEINLPVIKAYVKRLTGELGDAHTRCQVDKCYCECMLSESIPSNSGNSGIQDNSIEVAEFQAENQPNTQEHIEHLENGNIIVTEKYNEEECALTETESTETLQEVGGNTDNNSERGINALEKLKMVENMMEDIKSHQQIHHYYEFNNDNLGTSENIEENLQLEEHESCIGENQTDEGYFATINYPTPPDEIPCPNEYESQFLGKLVADHLAETTENMNIHTANKCIPSSSKDNSNEELTFKISEKNVKDKKTNDTIEEHSKSTNICLQNYLDNDDKESVAREIMVDFNPESLCQIKCKVHEYKKLVENVFANIENEVEKQSYFSDNQTNSQIIDKAIESTESLAISLNVAGNSEMPINLKMERIENKSEAFSQETESQLDDLTEIAGKMVIPDCNSTEMSKEIDSQSCSIATPTNDFVIKGGQISEFMHPKLAGNEKKLTVKFEDQSDNNTINEYEDNNASSMDFHVSEELRLPFQVFETNQNSNDHVCEEIHMPALGNISKNSYPSTYNHVSQDIYLLRDDPIPQQLSAPTDDQVYDKIRLQSDDQIELTTDILISERVHIITDNKVFEDIHLSSDNHVKENADLSTNNDVSEEINVPVVSPAPMDVHLLTDVEESEEIHLPADDHVPREVHLSTEVPEDINHPAEDKICEGNNLSTGDQVSENINFSSDVQGFEEALLPTKNPISKEIYSRTDYISEMLHPTTDSSVSEKISIPREDQASEDIHFLIDGQISEEVNFSTDDLISDELSVNDLICDEVKRSNECSASLKYDLSHLTPEMSNVSHTSCDPAESSGTIQTSDEICRNLSLAQENNITDGIVVDVTYPSSAEVSVFDERTVKIDPDIKIVEDDPKTRENTNADMPPKCFEDLDATRCGEIFKENPGSGDDSSVYTDAPDLMQFVVEENGSDVHSSGTVHEEETIDNNTQELYVSECEEAGESTDVEVSENVDNQSTVSSEYMTIATVAEEDVTNMEEDVD</sequence>
<feature type="region of interest" description="Disordered" evidence="1">
    <location>
        <begin position="140"/>
        <end position="201"/>
    </location>
</feature>
<proteinExistence type="predicted"/>
<feature type="region of interest" description="Disordered" evidence="1">
    <location>
        <begin position="365"/>
        <end position="384"/>
    </location>
</feature>
<comment type="caution">
    <text evidence="2">The sequence shown here is derived from an EMBL/GenBank/DDBJ whole genome shotgun (WGS) entry which is preliminary data.</text>
</comment>
<accession>A0AAD8ES48</accession>
<feature type="region of interest" description="Disordered" evidence="1">
    <location>
        <begin position="393"/>
        <end position="448"/>
    </location>
</feature>
<evidence type="ECO:0000313" key="2">
    <source>
        <dbReference type="EMBL" id="KAJ9601150.1"/>
    </source>
</evidence>
<name>A0AAD8ES48_DIPPU</name>
<feature type="region of interest" description="Disordered" evidence="1">
    <location>
        <begin position="589"/>
        <end position="646"/>
    </location>
</feature>
<feature type="compositionally biased region" description="Polar residues" evidence="1">
    <location>
        <begin position="600"/>
        <end position="635"/>
    </location>
</feature>
<feature type="compositionally biased region" description="Polar residues" evidence="1">
    <location>
        <begin position="144"/>
        <end position="161"/>
    </location>
</feature>
<organism evidence="2 3">
    <name type="scientific">Diploptera punctata</name>
    <name type="common">Pacific beetle cockroach</name>
    <dbReference type="NCBI Taxonomy" id="6984"/>
    <lineage>
        <taxon>Eukaryota</taxon>
        <taxon>Metazoa</taxon>
        <taxon>Ecdysozoa</taxon>
        <taxon>Arthropoda</taxon>
        <taxon>Hexapoda</taxon>
        <taxon>Insecta</taxon>
        <taxon>Pterygota</taxon>
        <taxon>Neoptera</taxon>
        <taxon>Polyneoptera</taxon>
        <taxon>Dictyoptera</taxon>
        <taxon>Blattodea</taxon>
        <taxon>Blaberoidea</taxon>
        <taxon>Blaberidae</taxon>
        <taxon>Diplopterinae</taxon>
        <taxon>Diploptera</taxon>
    </lineage>
</organism>
<evidence type="ECO:0000256" key="1">
    <source>
        <dbReference type="SAM" id="MobiDB-lite"/>
    </source>
</evidence>